<dbReference type="Proteomes" id="UP000749559">
    <property type="component" value="Unassembled WGS sequence"/>
</dbReference>
<feature type="binding site" evidence="1">
    <location>
        <position position="181"/>
    </location>
    <ligand>
        <name>Zn(2+)</name>
        <dbReference type="ChEBI" id="CHEBI:29105"/>
        <note>catalytic</note>
    </ligand>
</feature>
<evidence type="ECO:0000313" key="4">
    <source>
        <dbReference type="EMBL" id="CAH1786092.1"/>
    </source>
</evidence>
<dbReference type="InterPro" id="IPR034035">
    <property type="entry name" value="Astacin-like_dom"/>
</dbReference>
<evidence type="ECO:0000256" key="2">
    <source>
        <dbReference type="RuleBase" id="RU361183"/>
    </source>
</evidence>
<feature type="binding site" evidence="1">
    <location>
        <position position="191"/>
    </location>
    <ligand>
        <name>Zn(2+)</name>
        <dbReference type="ChEBI" id="CHEBI:29105"/>
        <note>catalytic</note>
    </ligand>
</feature>
<keyword evidence="1 2" id="KW-0645">Protease</keyword>
<keyword evidence="5" id="KW-1185">Reference proteome</keyword>
<protein>
    <recommendedName>
        <fullName evidence="2">Metalloendopeptidase</fullName>
        <ecNumber evidence="2">3.4.24.-</ecNumber>
    </recommendedName>
</protein>
<dbReference type="InterPro" id="IPR006026">
    <property type="entry name" value="Peptidase_Metallo"/>
</dbReference>
<dbReference type="CDD" id="cd04280">
    <property type="entry name" value="ZnMc_astacin_like"/>
    <property type="match status" value="2"/>
</dbReference>
<dbReference type="GO" id="GO:0008270">
    <property type="term" value="F:zinc ion binding"/>
    <property type="evidence" value="ECO:0007669"/>
    <property type="project" value="UniProtKB-UniRule"/>
</dbReference>
<feature type="chain" id="PRO_5035966994" description="Metalloendopeptidase" evidence="2">
    <location>
        <begin position="19"/>
        <end position="495"/>
    </location>
</feature>
<dbReference type="GO" id="GO:0006508">
    <property type="term" value="P:proteolysis"/>
    <property type="evidence" value="ECO:0007669"/>
    <property type="project" value="UniProtKB-KW"/>
</dbReference>
<dbReference type="SMART" id="SM00235">
    <property type="entry name" value="ZnMc"/>
    <property type="match status" value="2"/>
</dbReference>
<feature type="binding site" evidence="1">
    <location>
        <position position="407"/>
    </location>
    <ligand>
        <name>Zn(2+)</name>
        <dbReference type="ChEBI" id="CHEBI:29105"/>
        <note>catalytic</note>
    </ligand>
</feature>
<feature type="binding site" evidence="1">
    <location>
        <position position="185"/>
    </location>
    <ligand>
        <name>Zn(2+)</name>
        <dbReference type="ChEBI" id="CHEBI:29105"/>
        <note>catalytic</note>
    </ligand>
</feature>
<dbReference type="SUPFAM" id="SSF55486">
    <property type="entry name" value="Metalloproteases ('zincins'), catalytic domain"/>
    <property type="match status" value="2"/>
</dbReference>
<sequence length="495" mass="56825">MYLRALPLLFVMVEKASSLTLQIPFKDEQRNSKDVSEENEIDQEMNSAVEEPIEEFNKRTDLMEADIKTRVIEASAKGKFRNAFKFDRYTTIWPDGKVVYRFDTKFSPEGEEAILAAMKHITDSTRGCITFAERKTERDFLNFSNKLGGCWSYIGMQYDYGAADISLTEPGCTTKVGTIVHELVHALGFWHEHNRSDRDEYIKLHSENIKEGKEVNFQKEDSIDLVPFDYGSIMMYGRMFFSKNGKPTIEPLETGATIGQRDRLSETDVSEIRKLYNYLLEGDVKVQPKDKVKAKFKNAFKFEHWTRKWPGGKVAYTFHTTFSSSGKKAILDAMKHITSKTGGCIKFAERKSERDYLDFSNKLGGCWSYIGMQYDYGPADVSLSEPGCVYKFGTVVHELVHALGFWHEHTHKDRDKYIKINTQNIQPGKEEQFKKQESDTMGPFDYDSIMMYGPTFFSKNGKPTIEPLKKGVKIGQRDSLSKTDVAEIKKMYGCK</sequence>
<keyword evidence="1 2" id="KW-0482">Metalloprotease</keyword>
<evidence type="ECO:0000259" key="3">
    <source>
        <dbReference type="PROSITE" id="PS51864"/>
    </source>
</evidence>
<feature type="disulfide bond" evidence="1">
    <location>
        <begin position="366"/>
        <end position="388"/>
    </location>
</feature>
<dbReference type="Gene3D" id="3.40.390.10">
    <property type="entry name" value="Collagenase (Catalytic Domain)"/>
    <property type="match status" value="2"/>
</dbReference>
<gene>
    <name evidence="4" type="ORF">OFUS_LOCUS12056</name>
</gene>
<dbReference type="PROSITE" id="PS51864">
    <property type="entry name" value="ASTACIN"/>
    <property type="match status" value="2"/>
</dbReference>
<dbReference type="Pfam" id="PF01400">
    <property type="entry name" value="Astacin"/>
    <property type="match status" value="2"/>
</dbReference>
<feature type="active site" evidence="1">
    <location>
        <position position="398"/>
    </location>
</feature>
<keyword evidence="1 2" id="KW-0862">Zinc</keyword>
<feature type="disulfide bond" evidence="1">
    <location>
        <begin position="150"/>
        <end position="172"/>
    </location>
</feature>
<keyword evidence="1" id="KW-1015">Disulfide bond</keyword>
<dbReference type="InterPro" id="IPR024079">
    <property type="entry name" value="MetalloPept_cat_dom_sf"/>
</dbReference>
<feature type="signal peptide" evidence="2">
    <location>
        <begin position="1"/>
        <end position="18"/>
    </location>
</feature>
<feature type="active site" evidence="1">
    <location>
        <position position="182"/>
    </location>
</feature>
<feature type="binding site" evidence="1">
    <location>
        <position position="397"/>
    </location>
    <ligand>
        <name>Zn(2+)</name>
        <dbReference type="ChEBI" id="CHEBI:29105"/>
        <note>catalytic</note>
    </ligand>
</feature>
<proteinExistence type="predicted"/>
<name>A0A8S4NZS0_OWEFU</name>
<dbReference type="PANTHER" id="PTHR10127:SF850">
    <property type="entry name" value="METALLOENDOPEPTIDASE"/>
    <property type="match status" value="1"/>
</dbReference>
<comment type="caution">
    <text evidence="1">Lacks conserved residue(s) required for the propagation of feature annotation.</text>
</comment>
<dbReference type="PANTHER" id="PTHR10127">
    <property type="entry name" value="DISCOIDIN, CUB, EGF, LAMININ , AND ZINC METALLOPROTEASE DOMAIN CONTAINING"/>
    <property type="match status" value="1"/>
</dbReference>
<feature type="domain" description="Peptidase M12A" evidence="3">
    <location>
        <begin position="298"/>
        <end position="495"/>
    </location>
</feature>
<feature type="domain" description="Peptidase M12A" evidence="3">
    <location>
        <begin position="82"/>
        <end position="282"/>
    </location>
</feature>
<comment type="cofactor">
    <cofactor evidence="1 2">
        <name>Zn(2+)</name>
        <dbReference type="ChEBI" id="CHEBI:29105"/>
    </cofactor>
    <text evidence="1 2">Binds 1 zinc ion per subunit.</text>
</comment>
<evidence type="ECO:0000313" key="5">
    <source>
        <dbReference type="Proteomes" id="UP000749559"/>
    </source>
</evidence>
<dbReference type="OrthoDB" id="291007at2759"/>
<feature type="binding site" evidence="1">
    <location>
        <position position="401"/>
    </location>
    <ligand>
        <name>Zn(2+)</name>
        <dbReference type="ChEBI" id="CHEBI:29105"/>
        <note>catalytic</note>
    </ligand>
</feature>
<comment type="caution">
    <text evidence="4">The sequence shown here is derived from an EMBL/GenBank/DDBJ whole genome shotgun (WGS) entry which is preliminary data.</text>
</comment>
<dbReference type="EMBL" id="CAIIXF020000006">
    <property type="protein sequence ID" value="CAH1786092.1"/>
    <property type="molecule type" value="Genomic_DNA"/>
</dbReference>
<keyword evidence="1 2" id="KW-0479">Metal-binding</keyword>
<keyword evidence="1 2" id="KW-0378">Hydrolase</keyword>
<dbReference type="GO" id="GO:0004222">
    <property type="term" value="F:metalloendopeptidase activity"/>
    <property type="evidence" value="ECO:0007669"/>
    <property type="project" value="UniProtKB-UniRule"/>
</dbReference>
<accession>A0A8S4NZS0</accession>
<dbReference type="EC" id="3.4.24.-" evidence="2"/>
<reference evidence="4" key="1">
    <citation type="submission" date="2022-03" db="EMBL/GenBank/DDBJ databases">
        <authorList>
            <person name="Martin C."/>
        </authorList>
    </citation>
    <scope>NUCLEOTIDE SEQUENCE</scope>
</reference>
<keyword evidence="2" id="KW-0732">Signal</keyword>
<dbReference type="PRINTS" id="PR00480">
    <property type="entry name" value="ASTACIN"/>
</dbReference>
<dbReference type="AlphaFoldDB" id="A0A8S4NZS0"/>
<evidence type="ECO:0000256" key="1">
    <source>
        <dbReference type="PROSITE-ProRule" id="PRU01211"/>
    </source>
</evidence>
<dbReference type="InterPro" id="IPR001506">
    <property type="entry name" value="Peptidase_M12A"/>
</dbReference>
<organism evidence="4 5">
    <name type="scientific">Owenia fusiformis</name>
    <name type="common">Polychaete worm</name>
    <dbReference type="NCBI Taxonomy" id="6347"/>
    <lineage>
        <taxon>Eukaryota</taxon>
        <taxon>Metazoa</taxon>
        <taxon>Spiralia</taxon>
        <taxon>Lophotrochozoa</taxon>
        <taxon>Annelida</taxon>
        <taxon>Polychaeta</taxon>
        <taxon>Sedentaria</taxon>
        <taxon>Canalipalpata</taxon>
        <taxon>Sabellida</taxon>
        <taxon>Oweniida</taxon>
        <taxon>Oweniidae</taxon>
        <taxon>Owenia</taxon>
    </lineage>
</organism>